<dbReference type="Proteomes" id="UP000184387">
    <property type="component" value="Unassembled WGS sequence"/>
</dbReference>
<dbReference type="PANTHER" id="PTHR43236:SF2">
    <property type="entry name" value="BLL0069 PROTEIN"/>
    <property type="match status" value="1"/>
</dbReference>
<keyword evidence="3" id="KW-1185">Reference proteome</keyword>
<dbReference type="AlphaFoldDB" id="A0A1M6J7Y7"/>
<protein>
    <recommendedName>
        <fullName evidence="1">IrrE N-terminal-like domain-containing protein</fullName>
    </recommendedName>
</protein>
<name>A0A1M6J7Y7_9PROT</name>
<evidence type="ECO:0000313" key="2">
    <source>
        <dbReference type="EMBL" id="SHJ42800.1"/>
    </source>
</evidence>
<accession>A0A1M6J7Y7</accession>
<dbReference type="InterPro" id="IPR052345">
    <property type="entry name" value="Rad_response_metalloprotease"/>
</dbReference>
<dbReference type="Gene3D" id="1.10.10.2910">
    <property type="match status" value="1"/>
</dbReference>
<dbReference type="PANTHER" id="PTHR43236">
    <property type="entry name" value="ANTITOXIN HIGA1"/>
    <property type="match status" value="1"/>
</dbReference>
<organism evidence="2 3">
    <name type="scientific">Muricoccus roseus</name>
    <dbReference type="NCBI Taxonomy" id="198092"/>
    <lineage>
        <taxon>Bacteria</taxon>
        <taxon>Pseudomonadati</taxon>
        <taxon>Pseudomonadota</taxon>
        <taxon>Alphaproteobacteria</taxon>
        <taxon>Acetobacterales</taxon>
        <taxon>Roseomonadaceae</taxon>
        <taxon>Muricoccus</taxon>
    </lineage>
</organism>
<dbReference type="OrthoDB" id="9794834at2"/>
<sequence length="173" mass="19101">MTANPEMAREAARRMLREFGVKGAPVPIERIIKARNVVLQYAPLEDDLSGMAFIKDGIGIIGVNALHHPNRQRFTAAHELGHHVLHAANIQKAVHVDKGFRVLLRDDVSSQGIDPLEIEANAFASELLMPREFLANALDASGLDMEDDVGIEVLAKKFRVSASAMRFRLASHF</sequence>
<evidence type="ECO:0000259" key="1">
    <source>
        <dbReference type="Pfam" id="PF06114"/>
    </source>
</evidence>
<gene>
    <name evidence="2" type="ORF">SAMN02745194_02563</name>
</gene>
<proteinExistence type="predicted"/>
<feature type="domain" description="IrrE N-terminal-like" evidence="1">
    <location>
        <begin position="34"/>
        <end position="169"/>
    </location>
</feature>
<dbReference type="STRING" id="198092.SAMN02745194_02563"/>
<evidence type="ECO:0000313" key="3">
    <source>
        <dbReference type="Proteomes" id="UP000184387"/>
    </source>
</evidence>
<dbReference type="EMBL" id="FQZF01000013">
    <property type="protein sequence ID" value="SHJ42800.1"/>
    <property type="molecule type" value="Genomic_DNA"/>
</dbReference>
<dbReference type="InterPro" id="IPR010359">
    <property type="entry name" value="IrrE_HExxH"/>
</dbReference>
<dbReference type="RefSeq" id="WP_073135255.1">
    <property type="nucleotide sequence ID" value="NZ_FQZF01000013.1"/>
</dbReference>
<dbReference type="Pfam" id="PF06114">
    <property type="entry name" value="Peptidase_M78"/>
    <property type="match status" value="1"/>
</dbReference>
<reference evidence="2 3" key="1">
    <citation type="submission" date="2016-11" db="EMBL/GenBank/DDBJ databases">
        <authorList>
            <person name="Jaros S."/>
            <person name="Januszkiewicz K."/>
            <person name="Wedrychowicz H."/>
        </authorList>
    </citation>
    <scope>NUCLEOTIDE SEQUENCE [LARGE SCALE GENOMIC DNA]</scope>
    <source>
        <strain evidence="2 3">DSM 14916</strain>
    </source>
</reference>